<feature type="active site" description="Charge relay system" evidence="5">
    <location>
        <position position="216"/>
    </location>
</feature>
<dbReference type="PANTHER" id="PTHR43806:SF11">
    <property type="entry name" value="CEREVISIN-RELATED"/>
    <property type="match status" value="1"/>
</dbReference>
<dbReference type="Gene3D" id="3.30.70.80">
    <property type="entry name" value="Peptidase S8 propeptide/proteinase inhibitor I9"/>
    <property type="match status" value="1"/>
</dbReference>
<protein>
    <submittedName>
        <fullName evidence="9">Subtilisin family serine protease</fullName>
    </submittedName>
</protein>
<comment type="similarity">
    <text evidence="1 5 6">Belongs to the peptidase S8 family.</text>
</comment>
<comment type="caution">
    <text evidence="9">The sequence shown here is derived from an EMBL/GenBank/DDBJ whole genome shotgun (WGS) entry which is preliminary data.</text>
</comment>
<dbReference type="Pfam" id="PF05922">
    <property type="entry name" value="Inhibitor_I9"/>
    <property type="match status" value="1"/>
</dbReference>
<dbReference type="OrthoDB" id="9813435at2"/>
<accession>A0A495E762</accession>
<evidence type="ECO:0000256" key="6">
    <source>
        <dbReference type="RuleBase" id="RU003355"/>
    </source>
</evidence>
<evidence type="ECO:0000256" key="2">
    <source>
        <dbReference type="ARBA" id="ARBA00022670"/>
    </source>
</evidence>
<dbReference type="PROSITE" id="PS00137">
    <property type="entry name" value="SUBTILASE_HIS"/>
    <property type="match status" value="1"/>
</dbReference>
<keyword evidence="2 5" id="KW-0645">Protease</keyword>
<dbReference type="InterPro" id="IPR037045">
    <property type="entry name" value="S8pro/Inhibitor_I9_sf"/>
</dbReference>
<dbReference type="SUPFAM" id="SSF54897">
    <property type="entry name" value="Protease propeptides/inhibitors"/>
    <property type="match status" value="1"/>
</dbReference>
<dbReference type="PROSITE" id="PS00136">
    <property type="entry name" value="SUBTILASE_ASP"/>
    <property type="match status" value="1"/>
</dbReference>
<evidence type="ECO:0000256" key="3">
    <source>
        <dbReference type="ARBA" id="ARBA00022801"/>
    </source>
</evidence>
<dbReference type="InterPro" id="IPR000209">
    <property type="entry name" value="Peptidase_S8/S53_dom"/>
</dbReference>
<evidence type="ECO:0000256" key="4">
    <source>
        <dbReference type="ARBA" id="ARBA00022825"/>
    </source>
</evidence>
<dbReference type="Pfam" id="PF00082">
    <property type="entry name" value="Peptidase_S8"/>
    <property type="match status" value="1"/>
</dbReference>
<evidence type="ECO:0000256" key="1">
    <source>
        <dbReference type="ARBA" id="ARBA00011073"/>
    </source>
</evidence>
<dbReference type="InterPro" id="IPR023827">
    <property type="entry name" value="Peptidase_S8_Asp-AS"/>
</dbReference>
<dbReference type="InterPro" id="IPR036852">
    <property type="entry name" value="Peptidase_S8/S53_dom_sf"/>
</dbReference>
<keyword evidence="3 5" id="KW-0378">Hydrolase</keyword>
<dbReference type="GO" id="GO:0004252">
    <property type="term" value="F:serine-type endopeptidase activity"/>
    <property type="evidence" value="ECO:0007669"/>
    <property type="project" value="UniProtKB-UniRule"/>
</dbReference>
<proteinExistence type="inferred from homology"/>
<feature type="domain" description="Peptidase S8/S53" evidence="7">
    <location>
        <begin position="174"/>
        <end position="461"/>
    </location>
</feature>
<dbReference type="InterPro" id="IPR015500">
    <property type="entry name" value="Peptidase_S8_subtilisin-rel"/>
</dbReference>
<evidence type="ECO:0000259" key="8">
    <source>
        <dbReference type="Pfam" id="PF05922"/>
    </source>
</evidence>
<dbReference type="SUPFAM" id="SSF52743">
    <property type="entry name" value="Subtilisin-like"/>
    <property type="match status" value="1"/>
</dbReference>
<dbReference type="PROSITE" id="PS00138">
    <property type="entry name" value="SUBTILASE_SER"/>
    <property type="match status" value="1"/>
</dbReference>
<dbReference type="InterPro" id="IPR022398">
    <property type="entry name" value="Peptidase_S8_His-AS"/>
</dbReference>
<evidence type="ECO:0000259" key="7">
    <source>
        <dbReference type="Pfam" id="PF00082"/>
    </source>
</evidence>
<organism evidence="9 10">
    <name type="scientific">Arthrobacter oryzae</name>
    <dbReference type="NCBI Taxonomy" id="409290"/>
    <lineage>
        <taxon>Bacteria</taxon>
        <taxon>Bacillati</taxon>
        <taxon>Actinomycetota</taxon>
        <taxon>Actinomycetes</taxon>
        <taxon>Micrococcales</taxon>
        <taxon>Micrococcaceae</taxon>
        <taxon>Arthrobacter</taxon>
    </lineage>
</organism>
<evidence type="ECO:0000313" key="10">
    <source>
        <dbReference type="Proteomes" id="UP000276055"/>
    </source>
</evidence>
<dbReference type="Proteomes" id="UP000276055">
    <property type="component" value="Unassembled WGS sequence"/>
</dbReference>
<dbReference type="EMBL" id="RBIR01000011">
    <property type="protein sequence ID" value="RKR12778.1"/>
    <property type="molecule type" value="Genomic_DNA"/>
</dbReference>
<feature type="active site" description="Charge relay system" evidence="5">
    <location>
        <position position="181"/>
    </location>
</feature>
<dbReference type="InterPro" id="IPR050131">
    <property type="entry name" value="Peptidase_S8_subtilisin-like"/>
</dbReference>
<dbReference type="GO" id="GO:0006508">
    <property type="term" value="P:proteolysis"/>
    <property type="evidence" value="ECO:0007669"/>
    <property type="project" value="UniProtKB-KW"/>
</dbReference>
<feature type="active site" description="Charge relay system" evidence="5">
    <location>
        <position position="414"/>
    </location>
</feature>
<evidence type="ECO:0000256" key="5">
    <source>
        <dbReference type="PROSITE-ProRule" id="PRU01240"/>
    </source>
</evidence>
<dbReference type="PROSITE" id="PS51892">
    <property type="entry name" value="SUBTILASE"/>
    <property type="match status" value="1"/>
</dbReference>
<feature type="domain" description="Inhibitor I9" evidence="8">
    <location>
        <begin position="70"/>
        <end position="129"/>
    </location>
</feature>
<dbReference type="PRINTS" id="PR00723">
    <property type="entry name" value="SUBTILISIN"/>
</dbReference>
<name>A0A495E762_9MICC</name>
<gene>
    <name evidence="9" type="ORF">C8D78_3685</name>
</gene>
<dbReference type="RefSeq" id="WP_120955271.1">
    <property type="nucleotide sequence ID" value="NZ_RBIR01000011.1"/>
</dbReference>
<reference evidence="9 10" key="1">
    <citation type="submission" date="2018-10" db="EMBL/GenBank/DDBJ databases">
        <title>Genomic Encyclopedia of Type Strains, Phase IV (KMG-IV): sequencing the most valuable type-strain genomes for metagenomic binning, comparative biology and taxonomic classification.</title>
        <authorList>
            <person name="Goeker M."/>
        </authorList>
    </citation>
    <scope>NUCLEOTIDE SEQUENCE [LARGE SCALE GENOMIC DNA]</scope>
    <source>
        <strain evidence="9 10">DSM 25586</strain>
    </source>
</reference>
<dbReference type="AlphaFoldDB" id="A0A495E762"/>
<sequence>MFSQASRKASKPQLTSLARAHRKYRRGALPRPDGFWFGRTLAAVAAFALVVTGGLAAAAPSSATETRQSYIVVLKDGVVDPGAAALAQQSAYGFTASKVYRHAVNGYAATMTASQAQRVQANPNVDFVTMGRTFQKPQEPMSAGNQKVPFWRQRIAGTDSDVRRSLDNGPDRINVNVAVIDSGIDATHPDLNVKGGVDCQSGSPVDVAHPVDVLGHGTFVAGVIGARNNGIGVVGTAPGTPLWSVRVVDNAGLISEESLICAIDWVTSTRTDDNEDNDIAVANISIAGGGPDTPNCGKGVDPMHYAICRSVRAGVTYAVAAGNAGEDFANTVPATYDQVLTATAIGDFDGKAGGKAAPKCGTQNWARFGQKDDRPAFFSNFATTPADKAHTVAAPGMCILSTAPGGYGVEDGTSFASPAVAGSVALCISQNECTGSAEDIMEQYLHVTASYTKRHMDYGFGGDPVHPVGTKYFGYLTQTVSF</sequence>
<dbReference type="PANTHER" id="PTHR43806">
    <property type="entry name" value="PEPTIDASE S8"/>
    <property type="match status" value="1"/>
</dbReference>
<dbReference type="InterPro" id="IPR023828">
    <property type="entry name" value="Peptidase_S8_Ser-AS"/>
</dbReference>
<keyword evidence="4 5" id="KW-0720">Serine protease</keyword>
<dbReference type="Gene3D" id="3.40.50.200">
    <property type="entry name" value="Peptidase S8/S53 domain"/>
    <property type="match status" value="1"/>
</dbReference>
<evidence type="ECO:0000313" key="9">
    <source>
        <dbReference type="EMBL" id="RKR12778.1"/>
    </source>
</evidence>
<dbReference type="InterPro" id="IPR010259">
    <property type="entry name" value="S8pro/Inhibitor_I9"/>
</dbReference>